<feature type="compositionally biased region" description="Low complexity" evidence="1">
    <location>
        <begin position="89"/>
        <end position="99"/>
    </location>
</feature>
<dbReference type="Proteomes" id="UP001266305">
    <property type="component" value="Unassembled WGS sequence"/>
</dbReference>
<dbReference type="EMBL" id="JASSZA010000015">
    <property type="protein sequence ID" value="KAK2093051.1"/>
    <property type="molecule type" value="Genomic_DNA"/>
</dbReference>
<gene>
    <name evidence="2" type="ORF">P7K49_029580</name>
</gene>
<sequence length="131" mass="14774">MTDSWSLEASWQQQRTQYLSWTWGLKITSCEDPLSLSPLYYSFWQVKVLLYFLQLEAISAPDRYSEGQEEARPKDEGQGDDLLPRAGRSTAPPAAPSASTCVGAQASFVTLHYQQAERKQKRGGHQLFSTN</sequence>
<evidence type="ECO:0000313" key="2">
    <source>
        <dbReference type="EMBL" id="KAK2093051.1"/>
    </source>
</evidence>
<accession>A0ABQ9U849</accession>
<protein>
    <submittedName>
        <fullName evidence="2">Uncharacterized protein</fullName>
    </submittedName>
</protein>
<feature type="region of interest" description="Disordered" evidence="1">
    <location>
        <begin position="63"/>
        <end position="99"/>
    </location>
</feature>
<evidence type="ECO:0000313" key="3">
    <source>
        <dbReference type="Proteomes" id="UP001266305"/>
    </source>
</evidence>
<evidence type="ECO:0000256" key="1">
    <source>
        <dbReference type="SAM" id="MobiDB-lite"/>
    </source>
</evidence>
<keyword evidence="3" id="KW-1185">Reference proteome</keyword>
<organism evidence="2 3">
    <name type="scientific">Saguinus oedipus</name>
    <name type="common">Cotton-top tamarin</name>
    <name type="synonym">Oedipomidas oedipus</name>
    <dbReference type="NCBI Taxonomy" id="9490"/>
    <lineage>
        <taxon>Eukaryota</taxon>
        <taxon>Metazoa</taxon>
        <taxon>Chordata</taxon>
        <taxon>Craniata</taxon>
        <taxon>Vertebrata</taxon>
        <taxon>Euteleostomi</taxon>
        <taxon>Mammalia</taxon>
        <taxon>Eutheria</taxon>
        <taxon>Euarchontoglires</taxon>
        <taxon>Primates</taxon>
        <taxon>Haplorrhini</taxon>
        <taxon>Platyrrhini</taxon>
        <taxon>Cebidae</taxon>
        <taxon>Callitrichinae</taxon>
        <taxon>Saguinus</taxon>
    </lineage>
</organism>
<name>A0ABQ9U849_SAGOE</name>
<comment type="caution">
    <text evidence="2">The sequence shown here is derived from an EMBL/GenBank/DDBJ whole genome shotgun (WGS) entry which is preliminary data.</text>
</comment>
<reference evidence="2 3" key="1">
    <citation type="submission" date="2023-05" db="EMBL/GenBank/DDBJ databases">
        <title>B98-5 Cell Line De Novo Hybrid Assembly: An Optical Mapping Approach.</title>
        <authorList>
            <person name="Kananen K."/>
            <person name="Auerbach J.A."/>
            <person name="Kautto E."/>
            <person name="Blachly J.S."/>
        </authorList>
    </citation>
    <scope>NUCLEOTIDE SEQUENCE [LARGE SCALE GENOMIC DNA]</scope>
    <source>
        <strain evidence="2">B95-8</strain>
        <tissue evidence="2">Cell line</tissue>
    </source>
</reference>
<feature type="compositionally biased region" description="Basic and acidic residues" evidence="1">
    <location>
        <begin position="63"/>
        <end position="77"/>
    </location>
</feature>
<proteinExistence type="predicted"/>